<organism evidence="7 8">
    <name type="scientific">Magnaporthiopsis poae (strain ATCC 64411 / 73-15)</name>
    <name type="common">Kentucky bluegrass fungus</name>
    <name type="synonym">Magnaporthe poae</name>
    <dbReference type="NCBI Taxonomy" id="644358"/>
    <lineage>
        <taxon>Eukaryota</taxon>
        <taxon>Fungi</taxon>
        <taxon>Dikarya</taxon>
        <taxon>Ascomycota</taxon>
        <taxon>Pezizomycotina</taxon>
        <taxon>Sordariomycetes</taxon>
        <taxon>Sordariomycetidae</taxon>
        <taxon>Magnaporthales</taxon>
        <taxon>Magnaporthaceae</taxon>
        <taxon>Magnaporthiopsis</taxon>
    </lineage>
</organism>
<dbReference type="PANTHER" id="PTHR44140:SF2">
    <property type="entry name" value="LD25575P"/>
    <property type="match status" value="1"/>
</dbReference>
<evidence type="ECO:0000313" key="6">
    <source>
        <dbReference type="EMBL" id="KLU84558.1"/>
    </source>
</evidence>
<comment type="subcellular location">
    <subcellularLocation>
        <location evidence="1">Endoplasmic reticulum</location>
    </subcellularLocation>
</comment>
<keyword evidence="2" id="KW-0732">Signal</keyword>
<dbReference type="OrthoDB" id="1726119at2759"/>
<dbReference type="EMBL" id="GL876968">
    <property type="protein sequence ID" value="KLU84558.1"/>
    <property type="molecule type" value="Genomic_DNA"/>
</dbReference>
<dbReference type="EnsemblFungi" id="MAPG_03599T0">
    <property type="protein sequence ID" value="MAPG_03599T0"/>
    <property type="gene ID" value="MAPG_03599"/>
</dbReference>
<dbReference type="VEuPathDB" id="FungiDB:MAPG_03599"/>
<feature type="domain" description="J" evidence="5">
    <location>
        <begin position="235"/>
        <end position="304"/>
    </location>
</feature>
<keyword evidence="8" id="KW-1185">Reference proteome</keyword>
<dbReference type="GO" id="GO:0051087">
    <property type="term" value="F:protein-folding chaperone binding"/>
    <property type="evidence" value="ECO:0007669"/>
    <property type="project" value="TreeGrafter"/>
</dbReference>
<dbReference type="CDD" id="cd06257">
    <property type="entry name" value="DnaJ"/>
    <property type="match status" value="1"/>
</dbReference>
<dbReference type="Pfam" id="PF00226">
    <property type="entry name" value="DnaJ"/>
    <property type="match status" value="1"/>
</dbReference>
<name>A0A0C4DUF9_MAGP6</name>
<dbReference type="SMART" id="SM00271">
    <property type="entry name" value="DnaJ"/>
    <property type="match status" value="1"/>
</dbReference>
<reference evidence="8" key="2">
    <citation type="submission" date="2010-05" db="EMBL/GenBank/DDBJ databases">
        <title>The genome sequence of Magnaporthe poae strain ATCC 64411.</title>
        <authorList>
            <person name="Ma L.-J."/>
            <person name="Dead R."/>
            <person name="Young S."/>
            <person name="Zeng Q."/>
            <person name="Koehrsen M."/>
            <person name="Alvarado L."/>
            <person name="Berlin A."/>
            <person name="Chapman S.B."/>
            <person name="Chen Z."/>
            <person name="Freedman E."/>
            <person name="Gellesch M."/>
            <person name="Goldberg J."/>
            <person name="Griggs A."/>
            <person name="Gujja S."/>
            <person name="Heilman E.R."/>
            <person name="Heiman D."/>
            <person name="Hepburn T."/>
            <person name="Howarth C."/>
            <person name="Jen D."/>
            <person name="Larson L."/>
            <person name="Mehta T."/>
            <person name="Neiman D."/>
            <person name="Pearson M."/>
            <person name="Roberts A."/>
            <person name="Saif S."/>
            <person name="Shea T."/>
            <person name="Shenoy N."/>
            <person name="Sisk P."/>
            <person name="Stolte C."/>
            <person name="Sykes S."/>
            <person name="Walk T."/>
            <person name="White J."/>
            <person name="Yandava C."/>
            <person name="Haas B."/>
            <person name="Nusbaum C."/>
            <person name="Birren B."/>
        </authorList>
    </citation>
    <scope>NUCLEOTIDE SEQUENCE [LARGE SCALE GENOMIC DNA]</scope>
    <source>
        <strain evidence="8">ATCC 64411 / 73-15</strain>
    </source>
</reference>
<proteinExistence type="predicted"/>
<evidence type="ECO:0000259" key="5">
    <source>
        <dbReference type="PROSITE" id="PS50076"/>
    </source>
</evidence>
<dbReference type="SUPFAM" id="SSF46565">
    <property type="entry name" value="Chaperone J-domain"/>
    <property type="match status" value="1"/>
</dbReference>
<dbReference type="Gene3D" id="1.25.40.10">
    <property type="entry name" value="Tetratricopeptide repeat domain"/>
    <property type="match status" value="1"/>
</dbReference>
<dbReference type="InterPro" id="IPR051727">
    <property type="entry name" value="DnaJ_C3_Co-chaperones"/>
</dbReference>
<evidence type="ECO:0000313" key="7">
    <source>
        <dbReference type="EnsemblFungi" id="MAPG_03599T0"/>
    </source>
</evidence>
<dbReference type="InterPro" id="IPR011990">
    <property type="entry name" value="TPR-like_helical_dom_sf"/>
</dbReference>
<dbReference type="SUPFAM" id="SSF48452">
    <property type="entry name" value="TPR-like"/>
    <property type="match status" value="1"/>
</dbReference>
<dbReference type="Gene3D" id="1.10.287.110">
    <property type="entry name" value="DnaJ domain"/>
    <property type="match status" value="1"/>
</dbReference>
<accession>A0A0C4DUF9</accession>
<dbReference type="InterPro" id="IPR001623">
    <property type="entry name" value="DnaJ_domain"/>
</dbReference>
<evidence type="ECO:0000256" key="3">
    <source>
        <dbReference type="ARBA" id="ARBA00022824"/>
    </source>
</evidence>
<dbReference type="PANTHER" id="PTHR44140">
    <property type="entry name" value="LD25575P"/>
    <property type="match status" value="1"/>
</dbReference>
<dbReference type="GO" id="GO:0005783">
    <property type="term" value="C:endoplasmic reticulum"/>
    <property type="evidence" value="ECO:0007669"/>
    <property type="project" value="UniProtKB-SubCell"/>
</dbReference>
<evidence type="ECO:0000256" key="2">
    <source>
        <dbReference type="ARBA" id="ARBA00022729"/>
    </source>
</evidence>
<dbReference type="PROSITE" id="PS50076">
    <property type="entry name" value="DNAJ_2"/>
    <property type="match status" value="1"/>
</dbReference>
<evidence type="ECO:0000256" key="4">
    <source>
        <dbReference type="SAM" id="MobiDB-lite"/>
    </source>
</evidence>
<dbReference type="STRING" id="644358.A0A0C4DUF9"/>
<dbReference type="PRINTS" id="PR00625">
    <property type="entry name" value="JDOMAIN"/>
</dbReference>
<keyword evidence="3" id="KW-0256">Endoplasmic reticulum</keyword>
<feature type="region of interest" description="Disordered" evidence="4">
    <location>
        <begin position="257"/>
        <end position="278"/>
    </location>
</feature>
<dbReference type="eggNOG" id="KOG0624">
    <property type="taxonomic scope" value="Eukaryota"/>
</dbReference>
<evidence type="ECO:0000256" key="1">
    <source>
        <dbReference type="ARBA" id="ARBA00004240"/>
    </source>
</evidence>
<dbReference type="OMA" id="FSMQEAQ"/>
<dbReference type="EMBL" id="ADBL01000862">
    <property type="status" value="NOT_ANNOTATED_CDS"/>
    <property type="molecule type" value="Genomic_DNA"/>
</dbReference>
<dbReference type="InterPro" id="IPR036869">
    <property type="entry name" value="J_dom_sf"/>
</dbReference>
<feature type="region of interest" description="Disordered" evidence="4">
    <location>
        <begin position="299"/>
        <end position="324"/>
    </location>
</feature>
<evidence type="ECO:0000313" key="8">
    <source>
        <dbReference type="Proteomes" id="UP000011715"/>
    </source>
</evidence>
<reference evidence="6" key="1">
    <citation type="submission" date="2010-05" db="EMBL/GenBank/DDBJ databases">
        <title>The Genome Sequence of Magnaporthe poae strain ATCC 64411.</title>
        <authorList>
            <consortium name="The Broad Institute Genome Sequencing Platform"/>
            <consortium name="Broad Institute Genome Sequencing Center for Infectious Disease"/>
            <person name="Ma L.-J."/>
            <person name="Dead R."/>
            <person name="Young S."/>
            <person name="Zeng Q."/>
            <person name="Koehrsen M."/>
            <person name="Alvarado L."/>
            <person name="Berlin A."/>
            <person name="Chapman S.B."/>
            <person name="Chen Z."/>
            <person name="Freedman E."/>
            <person name="Gellesch M."/>
            <person name="Goldberg J."/>
            <person name="Griggs A."/>
            <person name="Gujja S."/>
            <person name="Heilman E.R."/>
            <person name="Heiman D."/>
            <person name="Hepburn T."/>
            <person name="Howarth C."/>
            <person name="Jen D."/>
            <person name="Larson L."/>
            <person name="Mehta T."/>
            <person name="Neiman D."/>
            <person name="Pearson M."/>
            <person name="Roberts A."/>
            <person name="Saif S."/>
            <person name="Shea T."/>
            <person name="Shenoy N."/>
            <person name="Sisk P."/>
            <person name="Stolte C."/>
            <person name="Sykes S."/>
            <person name="Walk T."/>
            <person name="White J."/>
            <person name="Yandava C."/>
            <person name="Haas B."/>
            <person name="Nusbaum C."/>
            <person name="Birren B."/>
        </authorList>
    </citation>
    <scope>NUCLEOTIDE SEQUENCE</scope>
    <source>
        <strain evidence="6">ATCC 64411</strain>
    </source>
</reference>
<gene>
    <name evidence="6" type="ORF">MAPG_03599</name>
</gene>
<protein>
    <submittedName>
        <fullName evidence="6">DnaJ and TPR domain-containing protein</fullName>
    </submittedName>
</protein>
<reference evidence="7" key="5">
    <citation type="submission" date="2015-06" db="UniProtKB">
        <authorList>
            <consortium name="EnsemblFungi"/>
        </authorList>
    </citation>
    <scope>IDENTIFICATION</scope>
    <source>
        <strain evidence="7">ATCC 64411</strain>
    </source>
</reference>
<dbReference type="Proteomes" id="UP000011715">
    <property type="component" value="Unassembled WGS sequence"/>
</dbReference>
<feature type="compositionally biased region" description="Basic and acidic residues" evidence="4">
    <location>
        <begin position="262"/>
        <end position="278"/>
    </location>
</feature>
<dbReference type="AlphaFoldDB" id="A0A0C4DUF9"/>
<dbReference type="GO" id="GO:0034975">
    <property type="term" value="P:protein folding in endoplasmic reticulum"/>
    <property type="evidence" value="ECO:0007669"/>
    <property type="project" value="TreeGrafter"/>
</dbReference>
<reference evidence="6" key="3">
    <citation type="submission" date="2011-03" db="EMBL/GenBank/DDBJ databases">
        <title>Annotation of Magnaporthe poae ATCC 64411.</title>
        <authorList>
            <person name="Ma L.-J."/>
            <person name="Dead R."/>
            <person name="Young S.K."/>
            <person name="Zeng Q."/>
            <person name="Gargeya S."/>
            <person name="Fitzgerald M."/>
            <person name="Haas B."/>
            <person name="Abouelleil A."/>
            <person name="Alvarado L."/>
            <person name="Arachchi H.M."/>
            <person name="Berlin A."/>
            <person name="Brown A."/>
            <person name="Chapman S.B."/>
            <person name="Chen Z."/>
            <person name="Dunbar C."/>
            <person name="Freedman E."/>
            <person name="Gearin G."/>
            <person name="Gellesch M."/>
            <person name="Goldberg J."/>
            <person name="Griggs A."/>
            <person name="Gujja S."/>
            <person name="Heiman D."/>
            <person name="Howarth C."/>
            <person name="Larson L."/>
            <person name="Lui A."/>
            <person name="MacDonald P.J.P."/>
            <person name="Mehta T."/>
            <person name="Montmayeur A."/>
            <person name="Murphy C."/>
            <person name="Neiman D."/>
            <person name="Pearson M."/>
            <person name="Priest M."/>
            <person name="Roberts A."/>
            <person name="Saif S."/>
            <person name="Shea T."/>
            <person name="Shenoy N."/>
            <person name="Sisk P."/>
            <person name="Stolte C."/>
            <person name="Sykes S."/>
            <person name="Yandava C."/>
            <person name="Wortman J."/>
            <person name="Nusbaum C."/>
            <person name="Birren B."/>
        </authorList>
    </citation>
    <scope>NUCLEOTIDE SEQUENCE</scope>
    <source>
        <strain evidence="6">ATCC 64411</strain>
    </source>
</reference>
<reference evidence="7" key="4">
    <citation type="journal article" date="2015" name="G3 (Bethesda)">
        <title>Genome sequences of three phytopathogenic species of the Magnaporthaceae family of fungi.</title>
        <authorList>
            <person name="Okagaki L.H."/>
            <person name="Nunes C.C."/>
            <person name="Sailsbery J."/>
            <person name="Clay B."/>
            <person name="Brown D."/>
            <person name="John T."/>
            <person name="Oh Y."/>
            <person name="Young N."/>
            <person name="Fitzgerald M."/>
            <person name="Haas B.J."/>
            <person name="Zeng Q."/>
            <person name="Young S."/>
            <person name="Adiconis X."/>
            <person name="Fan L."/>
            <person name="Levin J.Z."/>
            <person name="Mitchell T.K."/>
            <person name="Okubara P.A."/>
            <person name="Farman M.L."/>
            <person name="Kohn L.M."/>
            <person name="Birren B."/>
            <person name="Ma L.-J."/>
            <person name="Dean R.A."/>
        </authorList>
    </citation>
    <scope>NUCLEOTIDE SEQUENCE</scope>
    <source>
        <strain evidence="7">ATCC 64411 / 73-15</strain>
    </source>
</reference>
<sequence>MVANRAVALRELRARCRFEKGEVEEGMSDLQHVLSMRAGDITPYVKISANAFYALGDLPNGLAQIRKCLHSDPESKPCKKLLRREKTIEKALAKVEKAFSKNQPMTGTRLLVPSADDEGLIKEIKDAVAELKKDGTIPKAAPNVLVARVVELACQGYYNMNSKKAQAFCEESLQLNADAIYGLLYKAKVQQEKELYEEAIKTLERARELAPDRGETIDKLLNEARIALKRSQTKDYYKVLGVAHDADERQIKSAYRKLTKQHHPDKAAKQGLSKEDAEKKMASINEAYEVLSNPELRARFDAGDDPNAQQQPGGFHGNPFGGHPFFQQGAGGQQFKFQFGSGGGFGGFPF</sequence>
<dbReference type="GO" id="GO:0051787">
    <property type="term" value="F:misfolded protein binding"/>
    <property type="evidence" value="ECO:0007669"/>
    <property type="project" value="TreeGrafter"/>
</dbReference>